<organism evidence="1 2">
    <name type="scientific">Zea mays</name>
    <name type="common">Maize</name>
    <dbReference type="NCBI Taxonomy" id="4577"/>
    <lineage>
        <taxon>Eukaryota</taxon>
        <taxon>Viridiplantae</taxon>
        <taxon>Streptophyta</taxon>
        <taxon>Embryophyta</taxon>
        <taxon>Tracheophyta</taxon>
        <taxon>Spermatophyta</taxon>
        <taxon>Magnoliopsida</taxon>
        <taxon>Liliopsida</taxon>
        <taxon>Poales</taxon>
        <taxon>Poaceae</taxon>
        <taxon>PACMAD clade</taxon>
        <taxon>Panicoideae</taxon>
        <taxon>Andropogonodae</taxon>
        <taxon>Andropogoneae</taxon>
        <taxon>Tripsacinae</taxon>
        <taxon>Zea</taxon>
    </lineage>
</organism>
<protein>
    <submittedName>
        <fullName evidence="1">Uncharacterized protein</fullName>
    </submittedName>
</protein>
<evidence type="ECO:0000313" key="1">
    <source>
        <dbReference type="EMBL" id="PWZ32362.1"/>
    </source>
</evidence>
<dbReference type="Proteomes" id="UP000251960">
    <property type="component" value="Chromosome 3"/>
</dbReference>
<comment type="caution">
    <text evidence="1">The sequence shown here is derived from an EMBL/GenBank/DDBJ whole genome shotgun (WGS) entry which is preliminary data.</text>
</comment>
<reference evidence="1 2" key="1">
    <citation type="journal article" date="2018" name="Nat. Genet.">
        <title>Extensive intraspecific gene order and gene structural variations between Mo17 and other maize genomes.</title>
        <authorList>
            <person name="Sun S."/>
            <person name="Zhou Y."/>
            <person name="Chen J."/>
            <person name="Shi J."/>
            <person name="Zhao H."/>
            <person name="Zhao H."/>
            <person name="Song W."/>
            <person name="Zhang M."/>
            <person name="Cui Y."/>
            <person name="Dong X."/>
            <person name="Liu H."/>
            <person name="Ma X."/>
            <person name="Jiao Y."/>
            <person name="Wang B."/>
            <person name="Wei X."/>
            <person name="Stein J.C."/>
            <person name="Glaubitz J.C."/>
            <person name="Lu F."/>
            <person name="Yu G."/>
            <person name="Liang C."/>
            <person name="Fengler K."/>
            <person name="Li B."/>
            <person name="Rafalski A."/>
            <person name="Schnable P.S."/>
            <person name="Ware D.H."/>
            <person name="Buckler E.S."/>
            <person name="Lai J."/>
        </authorList>
    </citation>
    <scope>NUCLEOTIDE SEQUENCE [LARGE SCALE GENOMIC DNA]</scope>
    <source>
        <strain evidence="2">cv. Missouri 17</strain>
        <tissue evidence="1">Seedling</tissue>
    </source>
</reference>
<evidence type="ECO:0000313" key="2">
    <source>
        <dbReference type="Proteomes" id="UP000251960"/>
    </source>
</evidence>
<accession>A0A3L6FGL5</accession>
<gene>
    <name evidence="1" type="ORF">Zm00014a_033323</name>
</gene>
<dbReference type="AlphaFoldDB" id="A0A3L6FGL5"/>
<name>A0A3L6FGL5_MAIZE</name>
<proteinExistence type="predicted"/>
<sequence>MDAPALAASAMEALAAPAPGPDPVRRGVDLEFDPAVVLARMVYISAPASELYDFLYRNLFESLERESCVLFRLTMYARCTKKNFGRYHVSEPPVEHLRDSLYKTERDVMKTLKQEYSNSEAPS</sequence>
<dbReference type="EMBL" id="NCVQ01000004">
    <property type="protein sequence ID" value="PWZ32362.1"/>
    <property type="molecule type" value="Genomic_DNA"/>
</dbReference>